<name>A0A7X3C2N5_9LACO</name>
<dbReference type="PANTHER" id="PTHR43798">
    <property type="entry name" value="MONOACYLGLYCEROL LIPASE"/>
    <property type="match status" value="1"/>
</dbReference>
<gene>
    <name evidence="3" type="ORF">GM612_05045</name>
</gene>
<evidence type="ECO:0000256" key="1">
    <source>
        <dbReference type="ARBA" id="ARBA00022801"/>
    </source>
</evidence>
<dbReference type="PANTHER" id="PTHR43798:SF31">
    <property type="entry name" value="AB HYDROLASE SUPERFAMILY PROTEIN YCLE"/>
    <property type="match status" value="1"/>
</dbReference>
<dbReference type="AlphaFoldDB" id="A0A7X3C2N5"/>
<dbReference type="InterPro" id="IPR000073">
    <property type="entry name" value="AB_hydrolase_1"/>
</dbReference>
<protein>
    <submittedName>
        <fullName evidence="3">Alpha/beta fold hydrolase</fullName>
    </submittedName>
</protein>
<organism evidence="3 4">
    <name type="scientific">Secundilactobacillus folii</name>
    <dbReference type="NCBI Taxonomy" id="2678357"/>
    <lineage>
        <taxon>Bacteria</taxon>
        <taxon>Bacillati</taxon>
        <taxon>Bacillota</taxon>
        <taxon>Bacilli</taxon>
        <taxon>Lactobacillales</taxon>
        <taxon>Lactobacillaceae</taxon>
        <taxon>Secundilactobacillus</taxon>
    </lineage>
</organism>
<dbReference type="SUPFAM" id="SSF53474">
    <property type="entry name" value="alpha/beta-Hydrolases"/>
    <property type="match status" value="1"/>
</dbReference>
<dbReference type="InterPro" id="IPR029058">
    <property type="entry name" value="AB_hydrolase_fold"/>
</dbReference>
<dbReference type="Pfam" id="PF00561">
    <property type="entry name" value="Abhydrolase_1"/>
    <property type="match status" value="1"/>
</dbReference>
<dbReference type="EMBL" id="WNJO01000005">
    <property type="protein sequence ID" value="MTV82017.1"/>
    <property type="molecule type" value="Genomic_DNA"/>
</dbReference>
<evidence type="ECO:0000259" key="2">
    <source>
        <dbReference type="Pfam" id="PF00561"/>
    </source>
</evidence>
<accession>A0A7X3C2N5</accession>
<dbReference type="Gene3D" id="3.40.50.1820">
    <property type="entry name" value="alpha/beta hydrolase"/>
    <property type="match status" value="1"/>
</dbReference>
<feature type="domain" description="AB hydrolase-1" evidence="2">
    <location>
        <begin position="21"/>
        <end position="244"/>
    </location>
</feature>
<dbReference type="GO" id="GO:0016020">
    <property type="term" value="C:membrane"/>
    <property type="evidence" value="ECO:0007669"/>
    <property type="project" value="TreeGrafter"/>
</dbReference>
<proteinExistence type="predicted"/>
<keyword evidence="1 3" id="KW-0378">Hydrolase</keyword>
<evidence type="ECO:0000313" key="3">
    <source>
        <dbReference type="EMBL" id="MTV82017.1"/>
    </source>
</evidence>
<dbReference type="Proteomes" id="UP000466388">
    <property type="component" value="Unassembled WGS sequence"/>
</dbReference>
<evidence type="ECO:0000313" key="4">
    <source>
        <dbReference type="Proteomes" id="UP000466388"/>
    </source>
</evidence>
<dbReference type="InterPro" id="IPR050266">
    <property type="entry name" value="AB_hydrolase_sf"/>
</dbReference>
<comment type="caution">
    <text evidence="3">The sequence shown here is derived from an EMBL/GenBank/DDBJ whole genome shotgun (WGS) entry which is preliminary data.</text>
</comment>
<reference evidence="3 4" key="1">
    <citation type="submission" date="2019-11" db="EMBL/GenBank/DDBJ databases">
        <title>Lactobacillus sp. nov. CRM56-3, isolated from fermented tea leaves.</title>
        <authorList>
            <person name="Phuengjayaem S."/>
            <person name="Tanasupawat S."/>
        </authorList>
    </citation>
    <scope>NUCLEOTIDE SEQUENCE [LARGE SCALE GENOMIC DNA]</scope>
    <source>
        <strain evidence="3 4">CRM56-3</strain>
    </source>
</reference>
<dbReference type="RefSeq" id="WP_155431299.1">
    <property type="nucleotide sequence ID" value="NZ_WNJO01000005.1"/>
</dbReference>
<dbReference type="GO" id="GO:0016787">
    <property type="term" value="F:hydrolase activity"/>
    <property type="evidence" value="ECO:0007669"/>
    <property type="project" value="UniProtKB-KW"/>
</dbReference>
<keyword evidence="4" id="KW-1185">Reference proteome</keyword>
<sequence length="259" mass="28463">MKFTTSDHVQLAYSDEGTGQPVVLIGGIGSYQGIWLPTQQYLVAQGYRVVTMDARNQGLSQRTIKGRRISRHAMDLAELLAALDLQNVIGIGNSMGASTLFAYASLFGKGRFKSFVDVDQSPKMIADRSWSFGFKNLTWDNFPAALKLPMGPATATPVTDEVRQAVQQARANHPYNPEQNYPCLVDHAFQDWRDVLLRLQIPLLVVAGDQSPYFDPHFASATTQLAPLGESAVVQHAGHIVMAEQPARFNAILSSFLAK</sequence>